<feature type="domain" description="Death" evidence="1">
    <location>
        <begin position="162"/>
        <end position="246"/>
    </location>
</feature>
<keyword evidence="3" id="KW-1185">Reference proteome</keyword>
<evidence type="ECO:0000259" key="1">
    <source>
        <dbReference type="PROSITE" id="PS50017"/>
    </source>
</evidence>
<reference evidence="2 3" key="1">
    <citation type="submission" date="2015-07" db="EMBL/GenBank/DDBJ databases">
        <title>The genome of Habropoda laboriosa.</title>
        <authorList>
            <person name="Pan H."/>
            <person name="Kapheim K."/>
        </authorList>
    </citation>
    <scope>NUCLEOTIDE SEQUENCE [LARGE SCALE GENOMIC DNA]</scope>
    <source>
        <strain evidence="2">0110345459</strain>
    </source>
</reference>
<gene>
    <name evidence="2" type="ORF">WH47_03043</name>
</gene>
<dbReference type="Proteomes" id="UP000053825">
    <property type="component" value="Unassembled WGS sequence"/>
</dbReference>
<dbReference type="InterPro" id="IPR011029">
    <property type="entry name" value="DEATH-like_dom_sf"/>
</dbReference>
<evidence type="ECO:0000313" key="2">
    <source>
        <dbReference type="EMBL" id="KOC61786.1"/>
    </source>
</evidence>
<sequence>GNPLTSTTMMEAEFISIRAEFVSATQIFMSESILNALKEHYAAYIDSNRKLSQIKDLNTLLKVLEKRDILSCVNIEPLLYISNNFLNDLPIQKKINNYKIYLETVQYSPFYNMYQDVDEDKHENNSVLLNASGTSQIKILNESLPKYKDHKTNYFEDEIALQQILLSNISEKIGRSWRDTVRYLGLPEYQIDAIENNYAFNLKEQSYQALKLCMSQNKSGNWKINLIQALEKARRRDLKELAEKLIIGFKQ</sequence>
<dbReference type="InterPro" id="IPR000488">
    <property type="entry name" value="Death_dom"/>
</dbReference>
<dbReference type="CDD" id="cd01670">
    <property type="entry name" value="Death"/>
    <property type="match status" value="1"/>
</dbReference>
<dbReference type="STRING" id="597456.A0A0L7QTI3"/>
<dbReference type="Pfam" id="PF00531">
    <property type="entry name" value="Death"/>
    <property type="match status" value="1"/>
</dbReference>
<dbReference type="EMBL" id="KQ414755">
    <property type="protein sequence ID" value="KOC61786.1"/>
    <property type="molecule type" value="Genomic_DNA"/>
</dbReference>
<feature type="non-terminal residue" evidence="2">
    <location>
        <position position="1"/>
    </location>
</feature>
<dbReference type="OrthoDB" id="100767at2759"/>
<dbReference type="PROSITE" id="PS50017">
    <property type="entry name" value="DEATH_DOMAIN"/>
    <property type="match status" value="1"/>
</dbReference>
<accession>A0A0L7QTI3</accession>
<name>A0A0L7QTI3_9HYME</name>
<dbReference type="AlphaFoldDB" id="A0A0L7QTI3"/>
<organism evidence="2 3">
    <name type="scientific">Habropoda laboriosa</name>
    <dbReference type="NCBI Taxonomy" id="597456"/>
    <lineage>
        <taxon>Eukaryota</taxon>
        <taxon>Metazoa</taxon>
        <taxon>Ecdysozoa</taxon>
        <taxon>Arthropoda</taxon>
        <taxon>Hexapoda</taxon>
        <taxon>Insecta</taxon>
        <taxon>Pterygota</taxon>
        <taxon>Neoptera</taxon>
        <taxon>Endopterygota</taxon>
        <taxon>Hymenoptera</taxon>
        <taxon>Apocrita</taxon>
        <taxon>Aculeata</taxon>
        <taxon>Apoidea</taxon>
        <taxon>Anthophila</taxon>
        <taxon>Apidae</taxon>
        <taxon>Habropoda</taxon>
    </lineage>
</organism>
<dbReference type="GO" id="GO:0007165">
    <property type="term" value="P:signal transduction"/>
    <property type="evidence" value="ECO:0007669"/>
    <property type="project" value="InterPro"/>
</dbReference>
<protein>
    <submittedName>
        <fullName evidence="2">Death domain-containing adapter protein BG4</fullName>
    </submittedName>
</protein>
<dbReference type="Gene3D" id="1.10.533.10">
    <property type="entry name" value="Death Domain, Fas"/>
    <property type="match status" value="1"/>
</dbReference>
<evidence type="ECO:0000313" key="3">
    <source>
        <dbReference type="Proteomes" id="UP000053825"/>
    </source>
</evidence>
<proteinExistence type="predicted"/>
<dbReference type="SUPFAM" id="SSF47986">
    <property type="entry name" value="DEATH domain"/>
    <property type="match status" value="1"/>
</dbReference>